<dbReference type="SUPFAM" id="SSF109604">
    <property type="entry name" value="HD-domain/PDEase-like"/>
    <property type="match status" value="2"/>
</dbReference>
<dbReference type="PANTHER" id="PTHR43155:SF2">
    <property type="entry name" value="CYCLIC DI-GMP PHOSPHODIESTERASE PA4108"/>
    <property type="match status" value="1"/>
</dbReference>
<proteinExistence type="predicted"/>
<dbReference type="SUPFAM" id="SSF55781">
    <property type="entry name" value="GAF domain-like"/>
    <property type="match status" value="1"/>
</dbReference>
<organism evidence="3 4">
    <name type="scientific">Herbaspirillum frisingense</name>
    <dbReference type="NCBI Taxonomy" id="92645"/>
    <lineage>
        <taxon>Bacteria</taxon>
        <taxon>Pseudomonadati</taxon>
        <taxon>Pseudomonadota</taxon>
        <taxon>Betaproteobacteria</taxon>
        <taxon>Burkholderiales</taxon>
        <taxon>Oxalobacteraceae</taxon>
        <taxon>Herbaspirillum</taxon>
    </lineage>
</organism>
<dbReference type="SMART" id="SM00065">
    <property type="entry name" value="GAF"/>
    <property type="match status" value="1"/>
</dbReference>
<dbReference type="SMART" id="SM00471">
    <property type="entry name" value="HDc"/>
    <property type="match status" value="1"/>
</dbReference>
<sequence>MPKRQRIRGKHASSSQPSSQRGPLPVCAGARLHAPPYREIRSMNAIDLSSTAVPASDMDKHRDIAYRLDRLTELSRALGNSRDIPLLLERILLTAKDITQADGGTLYRIDESSNSLMFYISVNDTLKMHQGGSSGQAISIPNIPLTLPDGQPNLAAVAAYAANTRESVNIPDVYQATGFNFNGMRMFDEKYGYHSQSFLTVPMQDHEGELVGVLQLINAIDPATGAPIPFSETDQHFIEALASQAAMAMANQQLIYRLENLFESLIKLINIGIGEKSPHTGRHCEQVPELAMMIAEAAHNATEGPLADFRMTDADRRELWVAGLLHDCGKISTPTHIVEKSTKMETIFDRIHLVDTRFEVLKRDAEIRVLQEKLALGAALTPEKGAELDARLQAEIAQMDDERAFLRKSNIGTEGMKPEDQARVLDIALRQWRGPDGQLRQLLDDEESGNLRIRAGTLNDAERQIINNHIVITIKMLESLPWPKQLARVTEYAGGHHERVDGKGYPKGLTREQMSVQARIMAVADIFEAVTAADRPYKRGNSLNEAIDILAGFKARNHIDPDLFDLFVRERIYEKYAAKFMNPNQIDEVDLSRIPGHAP</sequence>
<dbReference type="InterPro" id="IPR006674">
    <property type="entry name" value="HD_domain"/>
</dbReference>
<dbReference type="InterPro" id="IPR029016">
    <property type="entry name" value="GAF-like_dom_sf"/>
</dbReference>
<dbReference type="InterPro" id="IPR037522">
    <property type="entry name" value="HD_GYP_dom"/>
</dbReference>
<dbReference type="GO" id="GO:0008081">
    <property type="term" value="F:phosphoric diester hydrolase activity"/>
    <property type="evidence" value="ECO:0007669"/>
    <property type="project" value="UniProtKB-ARBA"/>
</dbReference>
<evidence type="ECO:0000313" key="3">
    <source>
        <dbReference type="EMBL" id="KAF1045586.1"/>
    </source>
</evidence>
<comment type="caution">
    <text evidence="3">The sequence shown here is derived from an EMBL/GenBank/DDBJ whole genome shotgun (WGS) entry which is preliminary data.</text>
</comment>
<dbReference type="Pfam" id="PF13487">
    <property type="entry name" value="HD_5"/>
    <property type="match status" value="1"/>
</dbReference>
<gene>
    <name evidence="3" type="ORF">GAK35_01328</name>
</gene>
<dbReference type="AlphaFoldDB" id="A0A7V8FYF3"/>
<dbReference type="Gene3D" id="3.30.450.40">
    <property type="match status" value="1"/>
</dbReference>
<feature type="compositionally biased region" description="Basic residues" evidence="1">
    <location>
        <begin position="1"/>
        <end position="11"/>
    </location>
</feature>
<dbReference type="PANTHER" id="PTHR43155">
    <property type="entry name" value="CYCLIC DI-GMP PHOSPHODIESTERASE PA4108-RELATED"/>
    <property type="match status" value="1"/>
</dbReference>
<dbReference type="PROSITE" id="PS51832">
    <property type="entry name" value="HD_GYP"/>
    <property type="match status" value="1"/>
</dbReference>
<accession>A0A7V8FYF3</accession>
<evidence type="ECO:0000256" key="1">
    <source>
        <dbReference type="SAM" id="MobiDB-lite"/>
    </source>
</evidence>
<dbReference type="Gene3D" id="1.10.3210.10">
    <property type="entry name" value="Hypothetical protein af1432"/>
    <property type="match status" value="2"/>
</dbReference>
<dbReference type="InterPro" id="IPR003018">
    <property type="entry name" value="GAF"/>
</dbReference>
<name>A0A7V8FYF3_9BURK</name>
<feature type="compositionally biased region" description="Polar residues" evidence="1">
    <location>
        <begin position="12"/>
        <end position="21"/>
    </location>
</feature>
<dbReference type="Pfam" id="PF01590">
    <property type="entry name" value="GAF"/>
    <property type="match status" value="1"/>
</dbReference>
<protein>
    <submittedName>
        <fullName evidence="3">3'3'-cGAMP-specific phosphodiesterase 1</fullName>
    </submittedName>
</protein>
<dbReference type="EMBL" id="WNDX01000029">
    <property type="protein sequence ID" value="KAF1045586.1"/>
    <property type="molecule type" value="Genomic_DNA"/>
</dbReference>
<dbReference type="InterPro" id="IPR003607">
    <property type="entry name" value="HD/PDEase_dom"/>
</dbReference>
<dbReference type="Pfam" id="PF01966">
    <property type="entry name" value="HD"/>
    <property type="match status" value="1"/>
</dbReference>
<evidence type="ECO:0000313" key="4">
    <source>
        <dbReference type="Proteomes" id="UP000462435"/>
    </source>
</evidence>
<reference evidence="4" key="1">
    <citation type="journal article" date="2020" name="MBio">
        <title>Horizontal gene transfer to a defensive symbiont with a reduced genome amongst a multipartite beetle microbiome.</title>
        <authorList>
            <person name="Waterworth S.C."/>
            <person name="Florez L.V."/>
            <person name="Rees E.R."/>
            <person name="Hertweck C."/>
            <person name="Kaltenpoth M."/>
            <person name="Kwan J.C."/>
        </authorList>
    </citation>
    <scope>NUCLEOTIDE SEQUENCE [LARGE SCALE GENOMIC DNA]</scope>
</reference>
<dbReference type="Proteomes" id="UP000462435">
    <property type="component" value="Unassembled WGS sequence"/>
</dbReference>
<feature type="region of interest" description="Disordered" evidence="1">
    <location>
        <begin position="1"/>
        <end position="28"/>
    </location>
</feature>
<feature type="domain" description="HD-GYP" evidence="2">
    <location>
        <begin position="382"/>
        <end position="583"/>
    </location>
</feature>
<evidence type="ECO:0000259" key="2">
    <source>
        <dbReference type="PROSITE" id="PS51832"/>
    </source>
</evidence>
<dbReference type="CDD" id="cd00077">
    <property type="entry name" value="HDc"/>
    <property type="match status" value="2"/>
</dbReference>